<protein>
    <submittedName>
        <fullName evidence="3">Uncharacterized protein</fullName>
    </submittedName>
</protein>
<gene>
    <name evidence="3" type="ORF">COU46_02245</name>
</gene>
<sequence>MPDDKDQLNLGPSLLPNDGQTPELVFNPPPVSPSVPQAPVSPPGSSVNPSSPVSEPASAPTSPPVTPTPSSPGHSGQAQVRAYHSSNPYLNNPKPASEEITRSKPDLDAIFPGQPSSPPLKISSEKQTSPTSRFQAPTSVTPGRPKDYDPKLDNIPKRSTSNQPPLSNENNLTHNINEALNPVKISKPSFSASPPAKQEENKPSSKLEVQSVHTLRADAEVFLKEKNLSLAILAARNKEGREVASGGSGRRSAFLKIMAGVVVLIGVVSLVIMYVVWNLPAEEINLTFKRPDPPQPFYPAYETEIIDLKNTKIDFLGPWHESFKKEILPGRMKALFIYNPSNNRYLSAKDFFDYLDIKVPDILEKTFVEPWTLGILGTIDRKEPVFIIPINNFSNALKGMLEWEHDLPVSIRILLPQEFSKRGVEVFKDILIRDQAVRILENDAGEFLFAYTFFSRNLLIISFSKSSLESIFNYFLTLPPRL</sequence>
<organism evidence="3 4">
    <name type="scientific">Candidatus Niyogibacteria bacterium CG10_big_fil_rev_8_21_14_0_10_42_19</name>
    <dbReference type="NCBI Taxonomy" id="1974725"/>
    <lineage>
        <taxon>Bacteria</taxon>
        <taxon>Candidatus Niyogiibacteriota</taxon>
    </lineage>
</organism>
<feature type="compositionally biased region" description="Low complexity" evidence="1">
    <location>
        <begin position="186"/>
        <end position="196"/>
    </location>
</feature>
<feature type="compositionally biased region" description="Polar residues" evidence="1">
    <location>
        <begin position="125"/>
        <end position="141"/>
    </location>
</feature>
<evidence type="ECO:0000256" key="1">
    <source>
        <dbReference type="SAM" id="MobiDB-lite"/>
    </source>
</evidence>
<feature type="region of interest" description="Disordered" evidence="1">
    <location>
        <begin position="1"/>
        <end position="173"/>
    </location>
</feature>
<comment type="caution">
    <text evidence="3">The sequence shown here is derived from an EMBL/GenBank/DDBJ whole genome shotgun (WGS) entry which is preliminary data.</text>
</comment>
<reference evidence="4" key="1">
    <citation type="submission" date="2017-09" db="EMBL/GenBank/DDBJ databases">
        <title>Depth-based differentiation of microbial function through sediment-hosted aquifers and enrichment of novel symbionts in the deep terrestrial subsurface.</title>
        <authorList>
            <person name="Probst A.J."/>
            <person name="Ladd B."/>
            <person name="Jarett J.K."/>
            <person name="Geller-Mcgrath D.E."/>
            <person name="Sieber C.M.K."/>
            <person name="Emerson J.B."/>
            <person name="Anantharaman K."/>
            <person name="Thomas B.C."/>
            <person name="Malmstrom R."/>
            <person name="Stieglmeier M."/>
            <person name="Klingl A."/>
            <person name="Woyke T."/>
            <person name="Ryan C.M."/>
            <person name="Banfield J.F."/>
        </authorList>
    </citation>
    <scope>NUCLEOTIDE SEQUENCE [LARGE SCALE GENOMIC DNA]</scope>
</reference>
<proteinExistence type="predicted"/>
<feature type="region of interest" description="Disordered" evidence="1">
    <location>
        <begin position="185"/>
        <end position="208"/>
    </location>
</feature>
<evidence type="ECO:0000313" key="3">
    <source>
        <dbReference type="EMBL" id="PIR70287.1"/>
    </source>
</evidence>
<keyword evidence="2" id="KW-1133">Transmembrane helix</keyword>
<accession>A0A2H0TFF6</accession>
<name>A0A2H0TFF6_9BACT</name>
<feature type="compositionally biased region" description="Polar residues" evidence="1">
    <location>
        <begin position="157"/>
        <end position="173"/>
    </location>
</feature>
<evidence type="ECO:0000256" key="2">
    <source>
        <dbReference type="SAM" id="Phobius"/>
    </source>
</evidence>
<dbReference type="EMBL" id="PFCN01000028">
    <property type="protein sequence ID" value="PIR70287.1"/>
    <property type="molecule type" value="Genomic_DNA"/>
</dbReference>
<dbReference type="Proteomes" id="UP000229383">
    <property type="component" value="Unassembled WGS sequence"/>
</dbReference>
<feature type="compositionally biased region" description="Low complexity" evidence="1">
    <location>
        <begin position="34"/>
        <end position="60"/>
    </location>
</feature>
<feature type="compositionally biased region" description="Pro residues" evidence="1">
    <location>
        <begin position="61"/>
        <end position="70"/>
    </location>
</feature>
<dbReference type="AlphaFoldDB" id="A0A2H0TFF6"/>
<keyword evidence="2" id="KW-0472">Membrane</keyword>
<feature type="transmembrane region" description="Helical" evidence="2">
    <location>
        <begin position="257"/>
        <end position="277"/>
    </location>
</feature>
<feature type="compositionally biased region" description="Basic and acidic residues" evidence="1">
    <location>
        <begin position="96"/>
        <end position="107"/>
    </location>
</feature>
<keyword evidence="2" id="KW-0812">Transmembrane</keyword>
<feature type="compositionally biased region" description="Basic and acidic residues" evidence="1">
    <location>
        <begin position="144"/>
        <end position="156"/>
    </location>
</feature>
<evidence type="ECO:0000313" key="4">
    <source>
        <dbReference type="Proteomes" id="UP000229383"/>
    </source>
</evidence>